<proteinExistence type="predicted"/>
<dbReference type="InterPro" id="IPR036661">
    <property type="entry name" value="Luciferase-like_sf"/>
</dbReference>
<dbReference type="PANTHER" id="PTHR30011">
    <property type="entry name" value="ALKANESULFONATE MONOOXYGENASE-RELATED"/>
    <property type="match status" value="1"/>
</dbReference>
<keyword evidence="3" id="KW-0560">Oxidoreductase</keyword>
<evidence type="ECO:0000313" key="6">
    <source>
        <dbReference type="Proteomes" id="UP000252586"/>
    </source>
</evidence>
<evidence type="ECO:0000256" key="3">
    <source>
        <dbReference type="ARBA" id="ARBA00023002"/>
    </source>
</evidence>
<organism evidence="5 6">
    <name type="scientific">Nocardia puris</name>
    <dbReference type="NCBI Taxonomy" id="208602"/>
    <lineage>
        <taxon>Bacteria</taxon>
        <taxon>Bacillati</taxon>
        <taxon>Actinomycetota</taxon>
        <taxon>Actinomycetes</taxon>
        <taxon>Mycobacteriales</taxon>
        <taxon>Nocardiaceae</taxon>
        <taxon>Nocardia</taxon>
    </lineage>
</organism>
<keyword evidence="4" id="KW-0503">Monooxygenase</keyword>
<dbReference type="SUPFAM" id="SSF51679">
    <property type="entry name" value="Bacterial luciferase-like"/>
    <property type="match status" value="1"/>
</dbReference>
<protein>
    <recommendedName>
        <fullName evidence="7">Luciferase-like monooxygenase</fullName>
    </recommendedName>
</protein>
<dbReference type="GO" id="GO:0016705">
    <property type="term" value="F:oxidoreductase activity, acting on paired donors, with incorporation or reduction of molecular oxygen"/>
    <property type="evidence" value="ECO:0007669"/>
    <property type="project" value="InterPro"/>
</dbReference>
<gene>
    <name evidence="5" type="ORF">DFR74_101369</name>
</gene>
<dbReference type="STRING" id="1210090.GCA_001613185_01084"/>
<dbReference type="AlphaFoldDB" id="A0A366E4C2"/>
<accession>A0A366E4C2</accession>
<evidence type="ECO:0000256" key="4">
    <source>
        <dbReference type="ARBA" id="ARBA00023033"/>
    </source>
</evidence>
<evidence type="ECO:0000256" key="2">
    <source>
        <dbReference type="ARBA" id="ARBA00022643"/>
    </source>
</evidence>
<evidence type="ECO:0000313" key="5">
    <source>
        <dbReference type="EMBL" id="RBO96354.1"/>
    </source>
</evidence>
<reference evidence="5 6" key="1">
    <citation type="submission" date="2018-06" db="EMBL/GenBank/DDBJ databases">
        <title>Genomic Encyclopedia of Type Strains, Phase IV (KMG-IV): sequencing the most valuable type-strain genomes for metagenomic binning, comparative biology and taxonomic classification.</title>
        <authorList>
            <person name="Goeker M."/>
        </authorList>
    </citation>
    <scope>NUCLEOTIDE SEQUENCE [LARGE SCALE GENOMIC DNA]</scope>
    <source>
        <strain evidence="5 6">DSM 44599</strain>
    </source>
</reference>
<evidence type="ECO:0000256" key="1">
    <source>
        <dbReference type="ARBA" id="ARBA00022630"/>
    </source>
</evidence>
<dbReference type="InterPro" id="IPR051260">
    <property type="entry name" value="Diverse_substr_monoxygenases"/>
</dbReference>
<name>A0A366E4C2_9NOCA</name>
<keyword evidence="1" id="KW-0285">Flavoprotein</keyword>
<dbReference type="PANTHER" id="PTHR30011:SF16">
    <property type="entry name" value="C2H2 FINGER DOMAIN TRANSCRIPTION FACTOR (EUROFUNG)-RELATED"/>
    <property type="match status" value="1"/>
</dbReference>
<sequence length="150" mass="16793">MGGYPLDEPFPEPALADPADPDVFAASLGFRESLVRGIRERGPGFTLRDALFEFGSGGHRRIVGSPEEVADTIEDWFHAGAADGFNLVPDGFASGLEIFVDEVVPILRRRNLFRHEYAETTLRERFGSPRCASVRRHDVRREFRPRGPQP</sequence>
<dbReference type="Proteomes" id="UP000252586">
    <property type="component" value="Unassembled WGS sequence"/>
</dbReference>
<dbReference type="GO" id="GO:0004497">
    <property type="term" value="F:monooxygenase activity"/>
    <property type="evidence" value="ECO:0007669"/>
    <property type="project" value="UniProtKB-KW"/>
</dbReference>
<keyword evidence="2" id="KW-0288">FMN</keyword>
<dbReference type="RefSeq" id="WP_067504231.1">
    <property type="nucleotide sequence ID" value="NZ_CP107943.1"/>
</dbReference>
<comment type="caution">
    <text evidence="5">The sequence shown here is derived from an EMBL/GenBank/DDBJ whole genome shotgun (WGS) entry which is preliminary data.</text>
</comment>
<dbReference type="EMBL" id="QNRE01000001">
    <property type="protein sequence ID" value="RBO96354.1"/>
    <property type="molecule type" value="Genomic_DNA"/>
</dbReference>
<evidence type="ECO:0008006" key="7">
    <source>
        <dbReference type="Google" id="ProtNLM"/>
    </source>
</evidence>
<dbReference type="Gene3D" id="3.20.20.30">
    <property type="entry name" value="Luciferase-like domain"/>
    <property type="match status" value="1"/>
</dbReference>
<keyword evidence="6" id="KW-1185">Reference proteome</keyword>